<name>A0ABU4GDZ4_9BACL</name>
<dbReference type="Proteomes" id="UP001282284">
    <property type="component" value="Unassembled WGS sequence"/>
</dbReference>
<accession>A0ABU4GDZ4</accession>
<gene>
    <name evidence="1" type="ORF">QT711_18795</name>
</gene>
<evidence type="ECO:0000313" key="1">
    <source>
        <dbReference type="EMBL" id="MDW0115205.1"/>
    </source>
</evidence>
<dbReference type="EMBL" id="JAUBDI010000033">
    <property type="protein sequence ID" value="MDW0115205.1"/>
    <property type="molecule type" value="Genomic_DNA"/>
</dbReference>
<sequence>MTMEQDYYPNLYHYRLGKNLLGGLSIKDQEEKVTTFIQRKCNSENLHFFIGSGCSLPAVPLMGWTFDKLKKGILQEEVLGDYSGESLDIENYLNWLKNAITFLGEETQEGIKFKNAFDTTKKGLLDSMPKGHVKGINKEIDVALDNYRDFYSTIFSQREFKKMAPVNVFTTNYDLFNEVAMENLGIQYTNGFRGSVNRVFDPSVYRLRLVDDENRYKDKWNVIRRYVKLYKIHGSIDWKYNETINSIVQSNSDENADVMIYPTINKHLETQQSPYSELFRELTINLQKKNSTLIVVGYGFPDTHINQLITQALNNEDFNLIVFGNKEEIAASQFFDLHKEKRNFHFIGGNFSGKADGHHFKNVIRFLSGSEQYAQSK</sequence>
<comment type="caution">
    <text evidence="1">The sequence shown here is derived from an EMBL/GenBank/DDBJ whole genome shotgun (WGS) entry which is preliminary data.</text>
</comment>
<proteinExistence type="predicted"/>
<dbReference type="Pfam" id="PF13289">
    <property type="entry name" value="SIR2_2"/>
    <property type="match status" value="1"/>
</dbReference>
<protein>
    <submittedName>
        <fullName evidence="1">SIR2 family protein</fullName>
    </submittedName>
</protein>
<organism evidence="1 2">
    <name type="scientific">Sporosarcina saromensis</name>
    <dbReference type="NCBI Taxonomy" id="359365"/>
    <lineage>
        <taxon>Bacteria</taxon>
        <taxon>Bacillati</taxon>
        <taxon>Bacillota</taxon>
        <taxon>Bacilli</taxon>
        <taxon>Bacillales</taxon>
        <taxon>Caryophanaceae</taxon>
        <taxon>Sporosarcina</taxon>
    </lineage>
</organism>
<keyword evidence="2" id="KW-1185">Reference proteome</keyword>
<reference evidence="1 2" key="1">
    <citation type="submission" date="2023-06" db="EMBL/GenBank/DDBJ databases">
        <title>Sporosarcina sp. nov., isolated from Korean traditional fermented seafood 'Jeotgal'.</title>
        <authorList>
            <person name="Yang A.I."/>
            <person name="Shin N.-R."/>
        </authorList>
    </citation>
    <scope>NUCLEOTIDE SEQUENCE [LARGE SCALE GENOMIC DNA]</scope>
    <source>
        <strain evidence="1 2">KCTC13119</strain>
    </source>
</reference>
<evidence type="ECO:0000313" key="2">
    <source>
        <dbReference type="Proteomes" id="UP001282284"/>
    </source>
</evidence>